<dbReference type="Proteomes" id="UP001150904">
    <property type="component" value="Unassembled WGS sequence"/>
</dbReference>
<comment type="caution">
    <text evidence="2">The sequence shown here is derived from an EMBL/GenBank/DDBJ whole genome shotgun (WGS) entry which is preliminary data.</text>
</comment>
<dbReference type="EMBL" id="JAPQKR010000004">
    <property type="protein sequence ID" value="KAJ5218402.1"/>
    <property type="molecule type" value="Genomic_DNA"/>
</dbReference>
<reference evidence="2" key="2">
    <citation type="journal article" date="2023" name="IMA Fungus">
        <title>Comparative genomic study of the Penicillium genus elucidates a diverse pangenome and 15 lateral gene transfer events.</title>
        <authorList>
            <person name="Petersen C."/>
            <person name="Sorensen T."/>
            <person name="Nielsen M.R."/>
            <person name="Sondergaard T.E."/>
            <person name="Sorensen J.L."/>
            <person name="Fitzpatrick D.A."/>
            <person name="Frisvad J.C."/>
            <person name="Nielsen K.L."/>
        </authorList>
    </citation>
    <scope>NUCLEOTIDE SEQUENCE</scope>
    <source>
        <strain evidence="2">IBT 15544</strain>
    </source>
</reference>
<dbReference type="RefSeq" id="XP_058312975.1">
    <property type="nucleotide sequence ID" value="XM_058447564.1"/>
</dbReference>
<feature type="region of interest" description="Disordered" evidence="1">
    <location>
        <begin position="206"/>
        <end position="228"/>
    </location>
</feature>
<organism evidence="2 3">
    <name type="scientific">Penicillium cinerascens</name>
    <dbReference type="NCBI Taxonomy" id="70096"/>
    <lineage>
        <taxon>Eukaryota</taxon>
        <taxon>Fungi</taxon>
        <taxon>Dikarya</taxon>
        <taxon>Ascomycota</taxon>
        <taxon>Pezizomycotina</taxon>
        <taxon>Eurotiomycetes</taxon>
        <taxon>Eurotiomycetidae</taxon>
        <taxon>Eurotiales</taxon>
        <taxon>Aspergillaceae</taxon>
        <taxon>Penicillium</taxon>
    </lineage>
</organism>
<evidence type="ECO:0000313" key="2">
    <source>
        <dbReference type="EMBL" id="KAJ5218402.1"/>
    </source>
</evidence>
<evidence type="ECO:0000313" key="3">
    <source>
        <dbReference type="Proteomes" id="UP001150904"/>
    </source>
</evidence>
<proteinExistence type="predicted"/>
<keyword evidence="3" id="KW-1185">Reference proteome</keyword>
<dbReference type="OrthoDB" id="3800389at2759"/>
<dbReference type="GeneID" id="83174864"/>
<reference evidence="2" key="1">
    <citation type="submission" date="2022-12" db="EMBL/GenBank/DDBJ databases">
        <authorList>
            <person name="Petersen C."/>
        </authorList>
    </citation>
    <scope>NUCLEOTIDE SEQUENCE</scope>
    <source>
        <strain evidence="2">IBT 15544</strain>
    </source>
</reference>
<accession>A0A9W9TD47</accession>
<sequence length="228" mass="25640">MSTVSKKKTPGILRALGRDLHLTSVNEQTAELVKTTNHTLAQLQEAQRLRQLKEPLLEASECSWIDHTLEDVAEAAREAAILIEPMRVEQETRNGKVTLGRQLRWVYRDSQRAQSKNQRLLVCHQSLMVVLGHLQRLGRPESAIAESPVVHELAADTLSKDMVYSLSDQNRLWSGSNGSTTDVMEVMRTKSPLNYEMHDMLAWRRSKGTSTEMKPALGPTTEELDIGS</sequence>
<gene>
    <name evidence="2" type="ORF">N7498_000501</name>
</gene>
<protein>
    <submittedName>
        <fullName evidence="2">Uncharacterized protein</fullName>
    </submittedName>
</protein>
<evidence type="ECO:0000256" key="1">
    <source>
        <dbReference type="SAM" id="MobiDB-lite"/>
    </source>
</evidence>
<dbReference type="AlphaFoldDB" id="A0A9W9TD47"/>
<name>A0A9W9TD47_9EURO</name>